<evidence type="ECO:0000313" key="1">
    <source>
        <dbReference type="EMBL" id="KAI4319064.1"/>
    </source>
</evidence>
<reference evidence="2" key="1">
    <citation type="journal article" date="2023" name="Front. Plant Sci.">
        <title>Chromosomal-level genome assembly of Melastoma candidum provides insights into trichome evolution.</title>
        <authorList>
            <person name="Zhong Y."/>
            <person name="Wu W."/>
            <person name="Sun C."/>
            <person name="Zou P."/>
            <person name="Liu Y."/>
            <person name="Dai S."/>
            <person name="Zhou R."/>
        </authorList>
    </citation>
    <scope>NUCLEOTIDE SEQUENCE [LARGE SCALE GENOMIC DNA]</scope>
</reference>
<name>A0ACB9M471_9MYRT</name>
<evidence type="ECO:0000313" key="2">
    <source>
        <dbReference type="Proteomes" id="UP001057402"/>
    </source>
</evidence>
<keyword evidence="2" id="KW-1185">Reference proteome</keyword>
<organism evidence="1 2">
    <name type="scientific">Melastoma candidum</name>
    <dbReference type="NCBI Taxonomy" id="119954"/>
    <lineage>
        <taxon>Eukaryota</taxon>
        <taxon>Viridiplantae</taxon>
        <taxon>Streptophyta</taxon>
        <taxon>Embryophyta</taxon>
        <taxon>Tracheophyta</taxon>
        <taxon>Spermatophyta</taxon>
        <taxon>Magnoliopsida</taxon>
        <taxon>eudicotyledons</taxon>
        <taxon>Gunneridae</taxon>
        <taxon>Pentapetalae</taxon>
        <taxon>rosids</taxon>
        <taxon>malvids</taxon>
        <taxon>Myrtales</taxon>
        <taxon>Melastomataceae</taxon>
        <taxon>Melastomatoideae</taxon>
        <taxon>Melastomateae</taxon>
        <taxon>Melastoma</taxon>
    </lineage>
</organism>
<sequence>MEVEVEDDFLQAEGNRPMVSPEIVEIEDDCRSVAAATSSSSDVYVAVGKDDLDVLKWAIDHCVHPGSRVFLIHVFPPITYINTPVGRLSRSQLNQEQVRVYINEENNRRRNTLQKYIRLCADAKLDADTLLIEHKSVTKAILALIPVLNITKLVIGVKRLPYPSRLITKKPAKGELLRQNAPKSCEVVAVYHGQKNAELQKHPGPSRSSAKGWSDHTERKFFESGCFAAFRPNARSPGNYMAANGENNRK</sequence>
<accession>A0ACB9M471</accession>
<comment type="caution">
    <text evidence="1">The sequence shown here is derived from an EMBL/GenBank/DDBJ whole genome shotgun (WGS) entry which is preliminary data.</text>
</comment>
<protein>
    <submittedName>
        <fullName evidence="1">Uncharacterized protein</fullName>
    </submittedName>
</protein>
<dbReference type="EMBL" id="CM042889">
    <property type="protein sequence ID" value="KAI4319064.1"/>
    <property type="molecule type" value="Genomic_DNA"/>
</dbReference>
<proteinExistence type="predicted"/>
<gene>
    <name evidence="1" type="ORF">MLD38_032711</name>
</gene>
<dbReference type="Proteomes" id="UP001057402">
    <property type="component" value="Chromosome 10"/>
</dbReference>